<dbReference type="Proteomes" id="UP001296873">
    <property type="component" value="Unassembled WGS sequence"/>
</dbReference>
<proteinExistence type="predicted"/>
<feature type="transmembrane region" description="Helical" evidence="6">
    <location>
        <begin position="53"/>
        <end position="74"/>
    </location>
</feature>
<evidence type="ECO:0000256" key="4">
    <source>
        <dbReference type="ARBA" id="ARBA00022525"/>
    </source>
</evidence>
<evidence type="ECO:0000256" key="5">
    <source>
        <dbReference type="ARBA" id="ARBA00029594"/>
    </source>
</evidence>
<accession>A0ABS1DDN1</accession>
<organism evidence="8 9">
    <name type="scientific">Rhodovibrio sodomensis</name>
    <dbReference type="NCBI Taxonomy" id="1088"/>
    <lineage>
        <taxon>Bacteria</taxon>
        <taxon>Pseudomonadati</taxon>
        <taxon>Pseudomonadota</taxon>
        <taxon>Alphaproteobacteria</taxon>
        <taxon>Rhodospirillales</taxon>
        <taxon>Rhodovibrionaceae</taxon>
        <taxon>Rhodovibrio</taxon>
    </lineage>
</organism>
<dbReference type="SUPFAM" id="SSF56024">
    <property type="entry name" value="Phospholipase D/nuclease"/>
    <property type="match status" value="2"/>
</dbReference>
<evidence type="ECO:0000256" key="1">
    <source>
        <dbReference type="ARBA" id="ARBA00003145"/>
    </source>
</evidence>
<gene>
    <name evidence="8" type="ORF">CKO28_10690</name>
</gene>
<feature type="domain" description="PLD phosphodiesterase" evidence="7">
    <location>
        <begin position="401"/>
        <end position="428"/>
    </location>
</feature>
<evidence type="ECO:0000313" key="8">
    <source>
        <dbReference type="EMBL" id="MBK1668500.1"/>
    </source>
</evidence>
<dbReference type="Pfam" id="PF13091">
    <property type="entry name" value="PLDc_2"/>
    <property type="match status" value="2"/>
</dbReference>
<keyword evidence="6" id="KW-1133">Transmembrane helix</keyword>
<keyword evidence="6" id="KW-0812">Transmembrane</keyword>
<feature type="transmembrane region" description="Helical" evidence="6">
    <location>
        <begin position="23"/>
        <end position="41"/>
    </location>
</feature>
<evidence type="ECO:0000313" key="9">
    <source>
        <dbReference type="Proteomes" id="UP001296873"/>
    </source>
</evidence>
<dbReference type="PANTHER" id="PTHR21248:SF22">
    <property type="entry name" value="PHOSPHOLIPASE D"/>
    <property type="match status" value="1"/>
</dbReference>
<dbReference type="SMART" id="SM00155">
    <property type="entry name" value="PLDc"/>
    <property type="match status" value="2"/>
</dbReference>
<evidence type="ECO:0000256" key="3">
    <source>
        <dbReference type="ARBA" id="ARBA00018392"/>
    </source>
</evidence>
<feature type="domain" description="PLD phosphodiesterase" evidence="7">
    <location>
        <begin position="228"/>
        <end position="255"/>
    </location>
</feature>
<dbReference type="Gene3D" id="3.30.870.10">
    <property type="entry name" value="Endonuclease Chain A"/>
    <property type="match status" value="3"/>
</dbReference>
<dbReference type="EMBL" id="NRRL01000024">
    <property type="protein sequence ID" value="MBK1668500.1"/>
    <property type="molecule type" value="Genomic_DNA"/>
</dbReference>
<sequence>MPIYPGDERASCDNPAAARMNDLLWILLGIAHVAAAAKVTGHALLTKEDSRGAVAWIGIAWLSPLIGSALYGAFGINRIARKAGQLSYLYRPGRPAPEPGAGPEPEVPVNVGWIAEVGRRVTGRRLTAGNAVQPLATGDAAAHAMLEAIGQARESVALASYIFQDDRTGRAFANALAAAQDRGVSVRVLIDGVGGGYLSYPMVKRLRRMGVPVASFLHFWLPWRMSFLNLRNHKKLLIVDGRRAFTGGMNIADDTMAEPPQIRDTHAALTGPAVRHLMESFADDWSFTTGEILSDDRWWPELPLAGRVAARGITSGPDEDMGSLETLLGTALVEARRRIRIVTPYFLPDRHLQMALSVAVLRRVEVEIVIPEHTNKRLVDWAVRANLGMLAGASYTVFLAPEPFDHSKLMTVDGALCLIGSSNWDVRSHRLNFELDLETYDTELTAEVDRLIDDKIAAARRLDTSRLADRPKWQQLRDAGARLFLPYL</sequence>
<dbReference type="InterPro" id="IPR001736">
    <property type="entry name" value="PLipase_D/transphosphatidylase"/>
</dbReference>
<dbReference type="PROSITE" id="PS50035">
    <property type="entry name" value="PLD"/>
    <property type="match status" value="2"/>
</dbReference>
<keyword evidence="9" id="KW-1185">Reference proteome</keyword>
<comment type="caution">
    <text evidence="8">The sequence shown here is derived from an EMBL/GenBank/DDBJ whole genome shotgun (WGS) entry which is preliminary data.</text>
</comment>
<evidence type="ECO:0000256" key="6">
    <source>
        <dbReference type="SAM" id="Phobius"/>
    </source>
</evidence>
<dbReference type="PANTHER" id="PTHR21248">
    <property type="entry name" value="CARDIOLIPIN SYNTHASE"/>
    <property type="match status" value="1"/>
</dbReference>
<evidence type="ECO:0000259" key="7">
    <source>
        <dbReference type="PROSITE" id="PS50035"/>
    </source>
</evidence>
<name>A0ABS1DDN1_9PROT</name>
<evidence type="ECO:0000256" key="2">
    <source>
        <dbReference type="ARBA" id="ARBA00004613"/>
    </source>
</evidence>
<keyword evidence="4" id="KW-0964">Secreted</keyword>
<comment type="function">
    <text evidence="1">Could be a virulence factor.</text>
</comment>
<keyword evidence="6" id="KW-0472">Membrane</keyword>
<protein>
    <recommendedName>
        <fullName evidence="3">Phospholipase D</fullName>
    </recommendedName>
    <alternativeName>
        <fullName evidence="5">Choline phosphatase</fullName>
    </alternativeName>
</protein>
<reference evidence="8 9" key="1">
    <citation type="journal article" date="2020" name="Microorganisms">
        <title>Osmotic Adaptation and Compatible Solute Biosynthesis of Phototrophic Bacteria as Revealed from Genome Analyses.</title>
        <authorList>
            <person name="Imhoff J.F."/>
            <person name="Rahn T."/>
            <person name="Kunzel S."/>
            <person name="Keller A."/>
            <person name="Neulinger S.C."/>
        </authorList>
    </citation>
    <scope>NUCLEOTIDE SEQUENCE [LARGE SCALE GENOMIC DNA]</scope>
    <source>
        <strain evidence="8 9">DSM 9895</strain>
    </source>
</reference>
<comment type="subcellular location">
    <subcellularLocation>
        <location evidence="2">Secreted</location>
    </subcellularLocation>
</comment>
<dbReference type="InterPro" id="IPR025202">
    <property type="entry name" value="PLD-like_dom"/>
</dbReference>